<evidence type="ECO:0000256" key="2">
    <source>
        <dbReference type="ARBA" id="ARBA00022448"/>
    </source>
</evidence>
<evidence type="ECO:0000259" key="5">
    <source>
        <dbReference type="PROSITE" id="PS50893"/>
    </source>
</evidence>
<organism evidence="6 7">
    <name type="scientific">Micromonospora ureilytica</name>
    <dbReference type="NCBI Taxonomy" id="709868"/>
    <lineage>
        <taxon>Bacteria</taxon>
        <taxon>Bacillati</taxon>
        <taxon>Actinomycetota</taxon>
        <taxon>Actinomycetes</taxon>
        <taxon>Micromonosporales</taxon>
        <taxon>Micromonosporaceae</taxon>
        <taxon>Micromonospora</taxon>
    </lineage>
</organism>
<dbReference type="SMART" id="SM00382">
    <property type="entry name" value="AAA"/>
    <property type="match status" value="1"/>
</dbReference>
<dbReference type="InterPro" id="IPR003439">
    <property type="entry name" value="ABC_transporter-like_ATP-bd"/>
</dbReference>
<evidence type="ECO:0000313" key="6">
    <source>
        <dbReference type="EMBL" id="RQX15343.1"/>
    </source>
</evidence>
<dbReference type="SUPFAM" id="SSF52540">
    <property type="entry name" value="P-loop containing nucleoside triphosphate hydrolases"/>
    <property type="match status" value="1"/>
</dbReference>
<dbReference type="Gene3D" id="3.40.50.300">
    <property type="entry name" value="P-loop containing nucleotide triphosphate hydrolases"/>
    <property type="match status" value="1"/>
</dbReference>
<dbReference type="InterPro" id="IPR003593">
    <property type="entry name" value="AAA+_ATPase"/>
</dbReference>
<dbReference type="InterPro" id="IPR027417">
    <property type="entry name" value="P-loop_NTPase"/>
</dbReference>
<keyword evidence="3" id="KW-0547">Nucleotide-binding</keyword>
<dbReference type="PANTHER" id="PTHR42734:SF5">
    <property type="entry name" value="IRON TRANSPORT SYSTEM ATP-BINDING PROTEIN HI_0361-RELATED"/>
    <property type="match status" value="1"/>
</dbReference>
<dbReference type="RefSeq" id="WP_124820794.1">
    <property type="nucleotide sequence ID" value="NZ_QDGB01000280.1"/>
</dbReference>
<name>A0A3N9Y5Y3_9ACTN</name>
<dbReference type="InterPro" id="IPR017871">
    <property type="entry name" value="ABC_transporter-like_CS"/>
</dbReference>
<dbReference type="PANTHER" id="PTHR42734">
    <property type="entry name" value="METAL TRANSPORT SYSTEM ATP-BINDING PROTEIN TM_0124-RELATED"/>
    <property type="match status" value="1"/>
</dbReference>
<feature type="domain" description="ABC transporter" evidence="5">
    <location>
        <begin position="11"/>
        <end position="243"/>
    </location>
</feature>
<evidence type="ECO:0000256" key="4">
    <source>
        <dbReference type="ARBA" id="ARBA00022840"/>
    </source>
</evidence>
<dbReference type="PROSITE" id="PS50893">
    <property type="entry name" value="ABC_TRANSPORTER_2"/>
    <property type="match status" value="1"/>
</dbReference>
<sequence length="256" mass="27310">MGDVAVADAALRYAGVSVGYHGTPVLTDVNLDLVPGQRLALIGPNGAGKSTLIKSILGLVPVLAGTSTVLGRTPAQARTRTGYVPQTDSLDADFPVTAGQVVMMGRYRRIGWWRPTRNDDRRRVHEALDRLGLADHAKTHFGVLSGGQRQRVLLARAIAAEPRLLLLDEPFNGVDAVSQEAILSVLRELSAAGTTVVLSTHDLTVAHELADTVGVLNGRQWAVGPPDETLTADTLRRAYGGHAIELRDGRTVLVEP</sequence>
<comment type="caution">
    <text evidence="6">The sequence shown here is derived from an EMBL/GenBank/DDBJ whole genome shotgun (WGS) entry which is preliminary data.</text>
</comment>
<proteinExistence type="inferred from homology"/>
<keyword evidence="2" id="KW-0813">Transport</keyword>
<dbReference type="Pfam" id="PF00005">
    <property type="entry name" value="ABC_tran"/>
    <property type="match status" value="1"/>
</dbReference>
<reference evidence="6 7" key="1">
    <citation type="submission" date="2018-04" db="EMBL/GenBank/DDBJ databases">
        <title>Micromonosporas from Atacama Desert.</title>
        <authorList>
            <person name="Carro L."/>
            <person name="Klenk H.-P."/>
            <person name="Goodfellow M."/>
        </authorList>
    </citation>
    <scope>NUCLEOTIDE SEQUENCE [LARGE SCALE GENOMIC DNA]</scope>
    <source>
        <strain evidence="6 7">LB19</strain>
    </source>
</reference>
<keyword evidence="4 6" id="KW-0067">ATP-binding</keyword>
<evidence type="ECO:0000313" key="7">
    <source>
        <dbReference type="Proteomes" id="UP000278981"/>
    </source>
</evidence>
<gene>
    <name evidence="6" type="ORF">DDE19_19685</name>
</gene>
<accession>A0A3N9Y5Y3</accession>
<comment type="similarity">
    <text evidence="1">Belongs to the ABC transporter superfamily.</text>
</comment>
<dbReference type="EMBL" id="QDGB01000280">
    <property type="protein sequence ID" value="RQX15343.1"/>
    <property type="molecule type" value="Genomic_DNA"/>
</dbReference>
<dbReference type="CDD" id="cd03235">
    <property type="entry name" value="ABC_Metallic_Cations"/>
    <property type="match status" value="1"/>
</dbReference>
<dbReference type="InterPro" id="IPR050153">
    <property type="entry name" value="Metal_Ion_Import_ABC"/>
</dbReference>
<dbReference type="GO" id="GO:0005524">
    <property type="term" value="F:ATP binding"/>
    <property type="evidence" value="ECO:0007669"/>
    <property type="project" value="UniProtKB-KW"/>
</dbReference>
<dbReference type="OrthoDB" id="5296765at2"/>
<evidence type="ECO:0000256" key="1">
    <source>
        <dbReference type="ARBA" id="ARBA00005417"/>
    </source>
</evidence>
<evidence type="ECO:0000256" key="3">
    <source>
        <dbReference type="ARBA" id="ARBA00022741"/>
    </source>
</evidence>
<dbReference type="GO" id="GO:0016887">
    <property type="term" value="F:ATP hydrolysis activity"/>
    <property type="evidence" value="ECO:0007669"/>
    <property type="project" value="InterPro"/>
</dbReference>
<dbReference type="Proteomes" id="UP000278981">
    <property type="component" value="Unassembled WGS sequence"/>
</dbReference>
<protein>
    <submittedName>
        <fullName evidence="6">ABC transporter ATP-binding protein</fullName>
    </submittedName>
</protein>
<dbReference type="PROSITE" id="PS00211">
    <property type="entry name" value="ABC_TRANSPORTER_1"/>
    <property type="match status" value="1"/>
</dbReference>
<dbReference type="AlphaFoldDB" id="A0A3N9Y5Y3"/>